<feature type="domain" description="Cyclic nucleotide-binding" evidence="2">
    <location>
        <begin position="339"/>
        <end position="433"/>
    </location>
</feature>
<dbReference type="SUPFAM" id="SSF51206">
    <property type="entry name" value="cAMP-binding domain-like"/>
    <property type="match status" value="2"/>
</dbReference>
<dbReference type="Gene3D" id="2.60.120.10">
    <property type="entry name" value="Jelly Rolls"/>
    <property type="match status" value="1"/>
</dbReference>
<organism evidence="3 4">
    <name type="scientific">Batillaria attramentaria</name>
    <dbReference type="NCBI Taxonomy" id="370345"/>
    <lineage>
        <taxon>Eukaryota</taxon>
        <taxon>Metazoa</taxon>
        <taxon>Spiralia</taxon>
        <taxon>Lophotrochozoa</taxon>
        <taxon>Mollusca</taxon>
        <taxon>Gastropoda</taxon>
        <taxon>Caenogastropoda</taxon>
        <taxon>Sorbeoconcha</taxon>
        <taxon>Cerithioidea</taxon>
        <taxon>Batillariidae</taxon>
        <taxon>Batillaria</taxon>
    </lineage>
</organism>
<proteinExistence type="predicted"/>
<evidence type="ECO:0000256" key="1">
    <source>
        <dbReference type="SAM" id="MobiDB-lite"/>
    </source>
</evidence>
<feature type="compositionally biased region" description="Basic and acidic residues" evidence="1">
    <location>
        <begin position="55"/>
        <end position="75"/>
    </location>
</feature>
<evidence type="ECO:0000259" key="2">
    <source>
        <dbReference type="PROSITE" id="PS50042"/>
    </source>
</evidence>
<name>A0ABD0KG61_9CAEN</name>
<feature type="compositionally biased region" description="Polar residues" evidence="1">
    <location>
        <begin position="629"/>
        <end position="638"/>
    </location>
</feature>
<dbReference type="Proteomes" id="UP001519460">
    <property type="component" value="Unassembled WGS sequence"/>
</dbReference>
<dbReference type="InterPro" id="IPR014710">
    <property type="entry name" value="RmlC-like_jellyroll"/>
</dbReference>
<dbReference type="AlphaFoldDB" id="A0ABD0KG61"/>
<feature type="region of interest" description="Disordered" evidence="1">
    <location>
        <begin position="599"/>
        <end position="639"/>
    </location>
</feature>
<dbReference type="InterPro" id="IPR000595">
    <property type="entry name" value="cNMP-bd_dom"/>
</dbReference>
<evidence type="ECO:0000313" key="4">
    <source>
        <dbReference type="Proteomes" id="UP001519460"/>
    </source>
</evidence>
<accession>A0ABD0KG61</accession>
<keyword evidence="4" id="KW-1185">Reference proteome</keyword>
<dbReference type="PROSITE" id="PS50042">
    <property type="entry name" value="CNMP_BINDING_3"/>
    <property type="match status" value="1"/>
</dbReference>
<protein>
    <recommendedName>
        <fullName evidence="2">Cyclic nucleotide-binding domain-containing protein</fullName>
    </recommendedName>
</protein>
<sequence length="807" mass="92268">MALVVQERLLASEPRPRSMSKLAEGPAGPRISGRMMTPTKPMSADVRTTGTSATRLERQRRPSSRPKGEKKKEAFVDPNVTTALAAALKAEIALQEFDASPEIPQEVSAVATPSASAPGLVAPPPPGVTLTVGDIRARAEKAAEFEVEHNWMLKEEAEMKVKKFDQTKRKLAIFLPEDDPLEGISNRLEEIQSMVKPKAELSEFLVDMTPEQRERILKITNMDPDTVKNDRRRDWKALDYVRHTFRVVYIMACNTLPSRRYFNPEDPEAGPAVMRRQRKIYGQGGRDKALIKSSLSMEMQISLTTHPDYRTHYDLKRVLWVLRATKAFKHLFPTEMEREVAKVVGYERYDDNRHIAYQGRTPERFYYVLAGRIQKLKEYRLTTGCVNKSMGFMNKGMTSDPEELEQQWFRECHLVAKGPVEVLILHRDDFIRLQHTVQGPPVDFLWSIDLFKEFPCDQFLHNPDAIEFKYYGQNRIVARDINRTPWLHVVKSGFVKVVRVQYVFDVHNEKKFANQSTEELGCGRSFSHAKAMLGLLAKQRKMKTMTDFSLPDLFQRRSQASIEEGLKGKRRKSRLSFQMQQKAVNGATDLPAITVEEDFDEQKREGSATHSAKSKNHTVLPPITKSNHEPSFSNSTTEAPLLVPHGTFLTRERTEAEPHALPPGIVFGKKPKKDPLVRRAYLQLDLLKPGDVFGLEDIAEKFRYQQTESEEPGLYPKDMGLENLDPPPIPVHEGPAISLVSEGAEVIKISKRFFLQHAQNNTMLRVETMQRSYLSTDECKSILYDKETWSQYKHVLMQRLIDSLPRQ</sequence>
<reference evidence="3 4" key="1">
    <citation type="journal article" date="2023" name="Sci. Data">
        <title>Genome assembly of the Korean intertidal mud-creeper Batillaria attramentaria.</title>
        <authorList>
            <person name="Patra A.K."/>
            <person name="Ho P.T."/>
            <person name="Jun S."/>
            <person name="Lee S.J."/>
            <person name="Kim Y."/>
            <person name="Won Y.J."/>
        </authorList>
    </citation>
    <scope>NUCLEOTIDE SEQUENCE [LARGE SCALE GENOMIC DNA]</scope>
    <source>
        <strain evidence="3">Wonlab-2016</strain>
    </source>
</reference>
<comment type="caution">
    <text evidence="3">The sequence shown here is derived from an EMBL/GenBank/DDBJ whole genome shotgun (WGS) entry which is preliminary data.</text>
</comment>
<feature type="region of interest" description="Disordered" evidence="1">
    <location>
        <begin position="1"/>
        <end position="76"/>
    </location>
</feature>
<dbReference type="EMBL" id="JACVVK020000186">
    <property type="protein sequence ID" value="KAK7485946.1"/>
    <property type="molecule type" value="Genomic_DNA"/>
</dbReference>
<dbReference type="PANTHER" id="PTHR23011">
    <property type="entry name" value="CYCLIC NUCLEOTIDE-BINDING DOMAIN CONTAINING PROTEIN"/>
    <property type="match status" value="1"/>
</dbReference>
<evidence type="ECO:0000313" key="3">
    <source>
        <dbReference type="EMBL" id="KAK7485946.1"/>
    </source>
</evidence>
<dbReference type="CDD" id="cd00038">
    <property type="entry name" value="CAP_ED"/>
    <property type="match status" value="1"/>
</dbReference>
<dbReference type="InterPro" id="IPR018490">
    <property type="entry name" value="cNMP-bd_dom_sf"/>
</dbReference>
<gene>
    <name evidence="3" type="ORF">BaRGS_00022812</name>
</gene>
<dbReference type="PANTHER" id="PTHR23011:SF12">
    <property type="entry name" value="CYCLIC NUCLEOTIDE-BINDING DOMAIN-CONTAINING PROTEIN"/>
    <property type="match status" value="1"/>
</dbReference>